<evidence type="ECO:0008006" key="3">
    <source>
        <dbReference type="Google" id="ProtNLM"/>
    </source>
</evidence>
<gene>
    <name evidence="1" type="ORF">SNF14_05665</name>
</gene>
<dbReference type="RefSeq" id="WP_320555191.1">
    <property type="nucleotide sequence ID" value="NZ_JAXDAE010000004.1"/>
</dbReference>
<keyword evidence="2" id="KW-1185">Reference proteome</keyword>
<name>A0ABU5EQ62_9FLAO</name>
<comment type="caution">
    <text evidence="1">The sequence shown here is derived from an EMBL/GenBank/DDBJ whole genome shotgun (WGS) entry which is preliminary data.</text>
</comment>
<dbReference type="PROSITE" id="PS51257">
    <property type="entry name" value="PROKAR_LIPOPROTEIN"/>
    <property type="match status" value="1"/>
</dbReference>
<dbReference type="Proteomes" id="UP001285855">
    <property type="component" value="Unassembled WGS sequence"/>
</dbReference>
<reference evidence="1 2" key="1">
    <citation type="submission" date="2023-11" db="EMBL/GenBank/DDBJ databases">
        <title>Winogradskyella pelagius sp. nov., isolated from coastal sediment.</title>
        <authorList>
            <person name="Li F."/>
        </authorList>
    </citation>
    <scope>NUCLEOTIDE SEQUENCE [LARGE SCALE GENOMIC DNA]</scope>
    <source>
        <strain evidence="1 2">KCTC 23502</strain>
    </source>
</reference>
<evidence type="ECO:0000313" key="1">
    <source>
        <dbReference type="EMBL" id="MDY2586817.1"/>
    </source>
</evidence>
<organism evidence="1 2">
    <name type="scientific">Winogradskyella aquimaris</name>
    <dbReference type="NCBI Taxonomy" id="864074"/>
    <lineage>
        <taxon>Bacteria</taxon>
        <taxon>Pseudomonadati</taxon>
        <taxon>Bacteroidota</taxon>
        <taxon>Flavobacteriia</taxon>
        <taxon>Flavobacteriales</taxon>
        <taxon>Flavobacteriaceae</taxon>
        <taxon>Winogradskyella</taxon>
    </lineage>
</organism>
<proteinExistence type="predicted"/>
<evidence type="ECO:0000313" key="2">
    <source>
        <dbReference type="Proteomes" id="UP001285855"/>
    </source>
</evidence>
<dbReference type="EMBL" id="JAXDAE010000004">
    <property type="protein sequence ID" value="MDY2586817.1"/>
    <property type="molecule type" value="Genomic_DNA"/>
</dbReference>
<sequence>MKIRNSLLIGLMALTLGCKQNSSEDKTENTKEPIIINFDDKLAFTEFSQLNLDEKCVNLLDPRNTTENESKRVIESWSNFHKKIISFLKEEDFSWEVPDSTISIYNRIYFDKNGRVNYYVFNINNPSISELKKEEFKNTLSKFSKEVHIELRRDEEFAQCGKTKYFNY</sequence>
<accession>A0ABU5EQ62</accession>
<protein>
    <recommendedName>
        <fullName evidence="3">Lipoprotein</fullName>
    </recommendedName>
</protein>